<dbReference type="PANTHER" id="PTHR30265">
    <property type="entry name" value="RHO-INTERACTING TRANSCRIPTION TERMINATION FACTOR NUSG"/>
    <property type="match status" value="1"/>
</dbReference>
<dbReference type="InterPro" id="IPR006645">
    <property type="entry name" value="NGN-like_dom"/>
</dbReference>
<keyword evidence="3" id="KW-0804">Transcription</keyword>
<dbReference type="AlphaFoldDB" id="A0A1I5BPK0"/>
<reference evidence="5 6" key="1">
    <citation type="submission" date="2016-10" db="EMBL/GenBank/DDBJ databases">
        <authorList>
            <person name="de Groot N.N."/>
        </authorList>
    </citation>
    <scope>NUCLEOTIDE SEQUENCE [LARGE SCALE GENOMIC DNA]</scope>
    <source>
        <strain evidence="5 6">DSM 17794</strain>
    </source>
</reference>
<dbReference type="InterPro" id="IPR036735">
    <property type="entry name" value="NGN_dom_sf"/>
</dbReference>
<dbReference type="Gene3D" id="3.30.70.940">
    <property type="entry name" value="NusG, N-terminal domain"/>
    <property type="match status" value="1"/>
</dbReference>
<evidence type="ECO:0000256" key="2">
    <source>
        <dbReference type="ARBA" id="ARBA00023015"/>
    </source>
</evidence>
<dbReference type="CDD" id="cd09895">
    <property type="entry name" value="NGN_SP_UpxY"/>
    <property type="match status" value="1"/>
</dbReference>
<dbReference type="STRING" id="287099.SAMN05660413_02477"/>
<dbReference type="Proteomes" id="UP000199153">
    <property type="component" value="Unassembled WGS sequence"/>
</dbReference>
<organism evidence="5 6">
    <name type="scientific">Salegentibacter flavus</name>
    <dbReference type="NCBI Taxonomy" id="287099"/>
    <lineage>
        <taxon>Bacteria</taxon>
        <taxon>Pseudomonadati</taxon>
        <taxon>Bacteroidota</taxon>
        <taxon>Flavobacteriia</taxon>
        <taxon>Flavobacteriales</taxon>
        <taxon>Flavobacteriaceae</taxon>
        <taxon>Salegentibacter</taxon>
    </lineage>
</organism>
<evidence type="ECO:0000259" key="4">
    <source>
        <dbReference type="Pfam" id="PF02357"/>
    </source>
</evidence>
<feature type="domain" description="NusG-like N-terminal" evidence="4">
    <location>
        <begin position="2"/>
        <end position="93"/>
    </location>
</feature>
<dbReference type="OrthoDB" id="9796143at2"/>
<evidence type="ECO:0000313" key="6">
    <source>
        <dbReference type="Proteomes" id="UP000199153"/>
    </source>
</evidence>
<sequence length="157" mass="18318">MLWYVLYTKPRSEQKVAQRLEKTGIQVYCPIITEVRKWSDRKKKVSTPLFKSYVFVKLPEKERNRVFDVPGVVHYMHWLGKPAVVRNHEIETIEKWLNNDEVDQIEINEISPGDKLVISKGSLEGREAIVREVGKKQMRLILPGMGFTVVVNTREVL</sequence>
<keyword evidence="6" id="KW-1185">Reference proteome</keyword>
<keyword evidence="1" id="KW-0889">Transcription antitermination</keyword>
<dbReference type="PANTHER" id="PTHR30265:SF4">
    <property type="entry name" value="KOW MOTIF FAMILY PROTEIN, EXPRESSED"/>
    <property type="match status" value="1"/>
</dbReference>
<accession>A0A1I5BPK0</accession>
<evidence type="ECO:0000256" key="1">
    <source>
        <dbReference type="ARBA" id="ARBA00022814"/>
    </source>
</evidence>
<proteinExistence type="predicted"/>
<dbReference type="NCBIfam" id="NF033644">
    <property type="entry name" value="antiterm_UpxY"/>
    <property type="match status" value="1"/>
</dbReference>
<evidence type="ECO:0000313" key="5">
    <source>
        <dbReference type="EMBL" id="SFN76590.1"/>
    </source>
</evidence>
<protein>
    <submittedName>
        <fullName evidence="5">Transcription antitermination factor NusG</fullName>
    </submittedName>
</protein>
<dbReference type="GO" id="GO:0006354">
    <property type="term" value="P:DNA-templated transcription elongation"/>
    <property type="evidence" value="ECO:0007669"/>
    <property type="project" value="InterPro"/>
</dbReference>
<evidence type="ECO:0000256" key="3">
    <source>
        <dbReference type="ARBA" id="ARBA00023163"/>
    </source>
</evidence>
<dbReference type="EMBL" id="FOVL01000016">
    <property type="protein sequence ID" value="SFN76590.1"/>
    <property type="molecule type" value="Genomic_DNA"/>
</dbReference>
<gene>
    <name evidence="5" type="ORF">SAMN05660413_02477</name>
</gene>
<dbReference type="RefSeq" id="WP_093410187.1">
    <property type="nucleotide sequence ID" value="NZ_FOVL01000016.1"/>
</dbReference>
<dbReference type="Pfam" id="PF02357">
    <property type="entry name" value="NusG"/>
    <property type="match status" value="1"/>
</dbReference>
<name>A0A1I5BPK0_9FLAO</name>
<dbReference type="GO" id="GO:0031564">
    <property type="term" value="P:transcription antitermination"/>
    <property type="evidence" value="ECO:0007669"/>
    <property type="project" value="UniProtKB-KW"/>
</dbReference>
<dbReference type="InterPro" id="IPR043425">
    <property type="entry name" value="NusG-like"/>
</dbReference>
<keyword evidence="2" id="KW-0805">Transcription regulation</keyword>
<dbReference type="SUPFAM" id="SSF82679">
    <property type="entry name" value="N-utilization substance G protein NusG, N-terminal domain"/>
    <property type="match status" value="1"/>
</dbReference>